<dbReference type="AlphaFoldDB" id="A0A0N5AC44"/>
<evidence type="ECO:0000313" key="3">
    <source>
        <dbReference type="WBParaSite" id="SMUV_0000172001-mRNA-1"/>
    </source>
</evidence>
<feature type="region of interest" description="Disordered" evidence="1">
    <location>
        <begin position="246"/>
        <end position="265"/>
    </location>
</feature>
<protein>
    <submittedName>
        <fullName evidence="3">MamL-1 domain-containing protein</fullName>
    </submittedName>
</protein>
<accession>A0A0N5AC44</accession>
<feature type="region of interest" description="Disordered" evidence="1">
    <location>
        <begin position="289"/>
        <end position="343"/>
    </location>
</feature>
<evidence type="ECO:0000313" key="2">
    <source>
        <dbReference type="Proteomes" id="UP000046393"/>
    </source>
</evidence>
<evidence type="ECO:0000256" key="1">
    <source>
        <dbReference type="SAM" id="MobiDB-lite"/>
    </source>
</evidence>
<dbReference type="Proteomes" id="UP000046393">
    <property type="component" value="Unplaced"/>
</dbReference>
<name>A0A0N5AC44_9BILA</name>
<reference evidence="3" key="1">
    <citation type="submission" date="2017-02" db="UniProtKB">
        <authorList>
            <consortium name="WormBaseParasite"/>
        </authorList>
    </citation>
    <scope>IDENTIFICATION</scope>
</reference>
<feature type="compositionally biased region" description="Polar residues" evidence="1">
    <location>
        <begin position="251"/>
        <end position="260"/>
    </location>
</feature>
<sequence length="475" mass="52347">MTCAEEVGARRTKPRYYCSLEAWKRNTEEAKKLHDSVRPLIIQKQRLEMAKNYQRYIDEQMKKYAEQQARHRDVPTAMPSQMQQIPPSRFALAPGSGYNYPVNAMNPNISNGPLNPRKRMYPDGEPGWPQYEMPMNRCANGGDLTQYPQQPGIAPNLQQKDMSLPIQKVSTTPSMCSMPVATSSTANDLSCNPLLKSLVTSTPASASSIGLIGSENTEVRNLMDQIDPTHSLNDLGDGCLDGILNGPNDDCAQQPSTSGIKSFDEPMGSPVAAAVTLLGSTNVASPHPLTPYSLLDGRSPTASSSTARNSSLSSENPDSVLSRRDTPESYSYPMAGQSYPRQPYPYMAGSSAEATLGQQRQQYVDSMNVQQYNSCTRVSAPYAHPIDPRENGQISMSHCQMPVNRYHIQMSFNSAPNSNFCNYPVTARQPQMPDAYHSVNNGGGMPIPQQQHFPANYMPQSQPYFPANNPAYRNT</sequence>
<proteinExistence type="predicted"/>
<organism evidence="2 3">
    <name type="scientific">Syphacia muris</name>
    <dbReference type="NCBI Taxonomy" id="451379"/>
    <lineage>
        <taxon>Eukaryota</taxon>
        <taxon>Metazoa</taxon>
        <taxon>Ecdysozoa</taxon>
        <taxon>Nematoda</taxon>
        <taxon>Chromadorea</taxon>
        <taxon>Rhabditida</taxon>
        <taxon>Spirurina</taxon>
        <taxon>Oxyuridomorpha</taxon>
        <taxon>Oxyuroidea</taxon>
        <taxon>Oxyuridae</taxon>
        <taxon>Syphacia</taxon>
    </lineage>
</organism>
<feature type="compositionally biased region" description="Low complexity" evidence="1">
    <location>
        <begin position="298"/>
        <end position="314"/>
    </location>
</feature>
<keyword evidence="2" id="KW-1185">Reference proteome</keyword>
<dbReference type="WBParaSite" id="SMUV_0000172001-mRNA-1">
    <property type="protein sequence ID" value="SMUV_0000172001-mRNA-1"/>
    <property type="gene ID" value="SMUV_0000172001"/>
</dbReference>